<accession>A0A451D5Z1</accession>
<feature type="binding site" evidence="6 7">
    <location>
        <position position="38"/>
    </location>
    <ligand>
        <name>Zn(2+)</name>
        <dbReference type="ChEBI" id="CHEBI:29105"/>
    </ligand>
</feature>
<gene>
    <name evidence="6 9" type="primary">clpX</name>
    <name evidence="9" type="ORF">BUCIKOCA2762_303</name>
</gene>
<dbReference type="GO" id="GO:0005524">
    <property type="term" value="F:ATP binding"/>
    <property type="evidence" value="ECO:0007669"/>
    <property type="project" value="UniProtKB-UniRule"/>
</dbReference>
<protein>
    <recommendedName>
        <fullName evidence="6">ATP-dependent Clp protease ATP-binding subunit ClpX</fullName>
    </recommendedName>
</protein>
<keyword evidence="2 6" id="KW-0547">Nucleotide-binding</keyword>
<feature type="binding site" evidence="6 7">
    <location>
        <position position="16"/>
    </location>
    <ligand>
        <name>Zn(2+)</name>
        <dbReference type="ChEBI" id="CHEBI:29105"/>
    </ligand>
</feature>
<keyword evidence="1 6" id="KW-0479">Metal-binding</keyword>
<dbReference type="NCBIfam" id="NF003745">
    <property type="entry name" value="PRK05342.1"/>
    <property type="match status" value="1"/>
</dbReference>
<proteinExistence type="inferred from homology"/>
<dbReference type="InterPro" id="IPR027417">
    <property type="entry name" value="P-loop_NTPase"/>
</dbReference>
<dbReference type="GO" id="GO:0016887">
    <property type="term" value="F:ATP hydrolysis activity"/>
    <property type="evidence" value="ECO:0007669"/>
    <property type="project" value="InterPro"/>
</dbReference>
<keyword evidence="3 6" id="KW-0862">Zinc</keyword>
<dbReference type="GO" id="GO:0008233">
    <property type="term" value="F:peptidase activity"/>
    <property type="evidence" value="ECO:0007669"/>
    <property type="project" value="UniProtKB-KW"/>
</dbReference>
<name>A0A451D5Z1_9GAMM</name>
<dbReference type="HAMAP" id="MF_00175">
    <property type="entry name" value="ClpX"/>
    <property type="match status" value="1"/>
</dbReference>
<dbReference type="InterPro" id="IPR003593">
    <property type="entry name" value="AAA+_ATPase"/>
</dbReference>
<keyword evidence="5 6" id="KW-0143">Chaperone</keyword>
<dbReference type="SUPFAM" id="SSF52540">
    <property type="entry name" value="P-loop containing nucleoside triphosphate hydrolases"/>
    <property type="match status" value="1"/>
</dbReference>
<dbReference type="Gene3D" id="3.40.50.300">
    <property type="entry name" value="P-loop containing nucleotide triphosphate hydrolases"/>
    <property type="match status" value="1"/>
</dbReference>
<evidence type="ECO:0000259" key="8">
    <source>
        <dbReference type="PROSITE" id="PS51902"/>
    </source>
</evidence>
<evidence type="ECO:0000256" key="7">
    <source>
        <dbReference type="PROSITE-ProRule" id="PRU01250"/>
    </source>
</evidence>
<comment type="subunit">
    <text evidence="6">Component of the ClpX-ClpP complex. Forms a hexameric ring that, in the presence of ATP, binds to fourteen ClpP subunits assembled into a disk-like structure with a central cavity, resembling the structure of eukaryotic proteasomes.</text>
</comment>
<evidence type="ECO:0000313" key="10">
    <source>
        <dbReference type="Proteomes" id="UP000294380"/>
    </source>
</evidence>
<dbReference type="FunFam" id="1.10.8.60:FF:000002">
    <property type="entry name" value="ATP-dependent Clp protease ATP-binding subunit ClpX"/>
    <property type="match status" value="1"/>
</dbReference>
<dbReference type="GO" id="GO:0051603">
    <property type="term" value="P:proteolysis involved in protein catabolic process"/>
    <property type="evidence" value="ECO:0007669"/>
    <property type="project" value="TreeGrafter"/>
</dbReference>
<dbReference type="Pfam" id="PF10431">
    <property type="entry name" value="ClpB_D2-small"/>
    <property type="match status" value="1"/>
</dbReference>
<dbReference type="SMART" id="SM00994">
    <property type="entry name" value="zf-C4_ClpX"/>
    <property type="match status" value="1"/>
</dbReference>
<dbReference type="InterPro" id="IPR046425">
    <property type="entry name" value="ClpX_bact"/>
</dbReference>
<dbReference type="Pfam" id="PF06689">
    <property type="entry name" value="zf-C4_ClpX"/>
    <property type="match status" value="1"/>
</dbReference>
<keyword evidence="9" id="KW-0645">Protease</keyword>
<keyword evidence="9" id="KW-0378">Hydrolase</keyword>
<dbReference type="Pfam" id="PF07724">
    <property type="entry name" value="AAA_2"/>
    <property type="match status" value="1"/>
</dbReference>
<dbReference type="PROSITE" id="PS51902">
    <property type="entry name" value="CLPX_ZB"/>
    <property type="match status" value="1"/>
</dbReference>
<evidence type="ECO:0000256" key="3">
    <source>
        <dbReference type="ARBA" id="ARBA00022833"/>
    </source>
</evidence>
<dbReference type="InterPro" id="IPR019489">
    <property type="entry name" value="Clp_ATPase_C"/>
</dbReference>
<dbReference type="CDD" id="cd19497">
    <property type="entry name" value="RecA-like_ClpX"/>
    <property type="match status" value="1"/>
</dbReference>
<evidence type="ECO:0000256" key="6">
    <source>
        <dbReference type="HAMAP-Rule" id="MF_00175"/>
    </source>
</evidence>
<feature type="binding site" evidence="6 7">
    <location>
        <position position="35"/>
    </location>
    <ligand>
        <name>Zn(2+)</name>
        <dbReference type="ChEBI" id="CHEBI:29105"/>
    </ligand>
</feature>
<dbReference type="GO" id="GO:0046983">
    <property type="term" value="F:protein dimerization activity"/>
    <property type="evidence" value="ECO:0007669"/>
    <property type="project" value="UniProtKB-UniRule"/>
</dbReference>
<dbReference type="SMART" id="SM00382">
    <property type="entry name" value="AAA"/>
    <property type="match status" value="1"/>
</dbReference>
<keyword evidence="4 6" id="KW-0067">ATP-binding</keyword>
<reference evidence="9 10" key="1">
    <citation type="submission" date="2019-02" db="EMBL/GenBank/DDBJ databases">
        <authorList>
            <person name="Manzano-Marin A."/>
            <person name="Manzano-Marin A."/>
        </authorList>
    </citation>
    <scope>NUCLEOTIDE SEQUENCE [LARGE SCALE GENOMIC DNA]</scope>
    <source>
        <strain evidence="9 10">BuCikochiana</strain>
    </source>
</reference>
<dbReference type="OrthoDB" id="9804062at2"/>
<feature type="binding site" evidence="6">
    <location>
        <begin position="116"/>
        <end position="123"/>
    </location>
    <ligand>
        <name>ATP</name>
        <dbReference type="ChEBI" id="CHEBI:30616"/>
    </ligand>
</feature>
<dbReference type="Gene3D" id="1.10.8.60">
    <property type="match status" value="1"/>
</dbReference>
<comment type="function">
    <text evidence="6">ATP-dependent specificity component of the Clp protease. It directs the protease to specific substrates. Can perform chaperone functions in the absence of ClpP.</text>
</comment>
<dbReference type="InterPro" id="IPR010603">
    <property type="entry name" value="Znf_CppX_C4"/>
</dbReference>
<evidence type="ECO:0000256" key="4">
    <source>
        <dbReference type="ARBA" id="ARBA00022840"/>
    </source>
</evidence>
<dbReference type="Proteomes" id="UP000294380">
    <property type="component" value="Chromosome"/>
</dbReference>
<dbReference type="InterPro" id="IPR050052">
    <property type="entry name" value="ATP-dep_Clp_protease_ClpX"/>
</dbReference>
<evidence type="ECO:0000256" key="5">
    <source>
        <dbReference type="ARBA" id="ARBA00023186"/>
    </source>
</evidence>
<dbReference type="NCBIfam" id="TIGR00382">
    <property type="entry name" value="clpX"/>
    <property type="match status" value="1"/>
</dbReference>
<dbReference type="GO" id="GO:0140662">
    <property type="term" value="F:ATP-dependent protein folding chaperone"/>
    <property type="evidence" value="ECO:0007669"/>
    <property type="project" value="InterPro"/>
</dbReference>
<dbReference type="GO" id="GO:0008270">
    <property type="term" value="F:zinc ion binding"/>
    <property type="evidence" value="ECO:0007669"/>
    <property type="project" value="UniProtKB-UniRule"/>
</dbReference>
<sequence>MDNTINSQNHIFCSFCKKKENEVKKIISGPSGHICNQCVLLCYDVLNKDDSNNNKSIISLPTPHTIKKYLNKFIIGQKKAKKIISVAVYNHYKKLNFSLTENTIQIEKSNILLIGPTGTGKTLIAKTLAKYLQVPFSISDATTLTEAGYVGEDVENILRRLIENSNYDIKTAEKGIVYIDEIDKITKKTANISITRDVSGEGVQQALLKILEGTIASVPINGGRKHPQQETWKIDTSKILFICGGSFFGLKKIISNRIRHISNIGFNKSNQKKFFIKNNKKNQKKIIQTKDLMKYGLIPEFIGRLPIIVTLDELTQKDLIKILKKPKNALIKQYKKLFSFEKIKLKFDDSAIIEIAKQAIEKKTGARGLRSILESSLLHIMYKAPTLKNIKSICIDASVIQGNNSPKLFFLEKKSDINQ</sequence>
<dbReference type="SMART" id="SM01086">
    <property type="entry name" value="ClpB_D2-small"/>
    <property type="match status" value="1"/>
</dbReference>
<dbReference type="SUPFAM" id="SSF57716">
    <property type="entry name" value="Glucocorticoid receptor-like (DNA-binding domain)"/>
    <property type="match status" value="1"/>
</dbReference>
<dbReference type="Gene3D" id="6.20.220.10">
    <property type="entry name" value="ClpX chaperone, C4-type zinc finger domain"/>
    <property type="match status" value="1"/>
</dbReference>
<organism evidence="9 10">
    <name type="scientific">Buchnera aphidicola</name>
    <name type="common">Cinara kochiana kochiana</name>
    <dbReference type="NCBI Taxonomy" id="2518976"/>
    <lineage>
        <taxon>Bacteria</taxon>
        <taxon>Pseudomonadati</taxon>
        <taxon>Pseudomonadota</taxon>
        <taxon>Gammaproteobacteria</taxon>
        <taxon>Enterobacterales</taxon>
        <taxon>Erwiniaceae</taxon>
        <taxon>Buchnera</taxon>
    </lineage>
</organism>
<evidence type="ECO:0000313" key="9">
    <source>
        <dbReference type="EMBL" id="VFP81207.1"/>
    </source>
</evidence>
<comment type="similarity">
    <text evidence="6 7">Belongs to the ClpX chaperone family.</text>
</comment>
<feature type="binding site" evidence="6 7">
    <location>
        <position position="13"/>
    </location>
    <ligand>
        <name>Zn(2+)</name>
        <dbReference type="ChEBI" id="CHEBI:29105"/>
    </ligand>
</feature>
<dbReference type="InterPro" id="IPR003959">
    <property type="entry name" value="ATPase_AAA_core"/>
</dbReference>
<dbReference type="EMBL" id="LR217707">
    <property type="protein sequence ID" value="VFP81207.1"/>
    <property type="molecule type" value="Genomic_DNA"/>
</dbReference>
<dbReference type="InterPro" id="IPR038366">
    <property type="entry name" value="Znf_CppX_C4_sf"/>
</dbReference>
<dbReference type="PANTHER" id="PTHR48102">
    <property type="entry name" value="ATP-DEPENDENT CLP PROTEASE ATP-BINDING SUBUNIT CLPX-LIKE, MITOCHONDRIAL-RELATED"/>
    <property type="match status" value="1"/>
</dbReference>
<dbReference type="PANTHER" id="PTHR48102:SF7">
    <property type="entry name" value="ATP-DEPENDENT CLP PROTEASE ATP-BINDING SUBUNIT CLPX-LIKE, MITOCHONDRIAL"/>
    <property type="match status" value="1"/>
</dbReference>
<dbReference type="InterPro" id="IPR001270">
    <property type="entry name" value="ClpA/B"/>
</dbReference>
<dbReference type="PRINTS" id="PR00300">
    <property type="entry name" value="CLPPROTEASEA"/>
</dbReference>
<dbReference type="InterPro" id="IPR004487">
    <property type="entry name" value="Clp_protease_ATP-bd_su_ClpX"/>
</dbReference>
<dbReference type="GO" id="GO:0051082">
    <property type="term" value="F:unfolded protein binding"/>
    <property type="evidence" value="ECO:0007669"/>
    <property type="project" value="UniProtKB-UniRule"/>
</dbReference>
<evidence type="ECO:0000256" key="2">
    <source>
        <dbReference type="ARBA" id="ARBA00022741"/>
    </source>
</evidence>
<dbReference type="AlphaFoldDB" id="A0A451D5Z1"/>
<evidence type="ECO:0000256" key="1">
    <source>
        <dbReference type="ARBA" id="ARBA00022723"/>
    </source>
</evidence>
<dbReference type="InterPro" id="IPR059188">
    <property type="entry name" value="Znf_CLPX-like"/>
</dbReference>
<feature type="domain" description="ClpX-type ZB" evidence="8">
    <location>
        <begin position="1"/>
        <end position="54"/>
    </location>
</feature>